<dbReference type="PROSITE" id="PS50022">
    <property type="entry name" value="FA58C_3"/>
    <property type="match status" value="1"/>
</dbReference>
<evidence type="ECO:0000259" key="2">
    <source>
        <dbReference type="PROSITE" id="PS50022"/>
    </source>
</evidence>
<dbReference type="EMBL" id="CAJPEV010005080">
    <property type="protein sequence ID" value="CAG0902719.1"/>
    <property type="molecule type" value="Genomic_DNA"/>
</dbReference>
<dbReference type="EMBL" id="LR904597">
    <property type="protein sequence ID" value="CAD7252953.1"/>
    <property type="molecule type" value="Genomic_DNA"/>
</dbReference>
<dbReference type="OrthoDB" id="6502960at2759"/>
<dbReference type="SUPFAM" id="SSF49785">
    <property type="entry name" value="Galactose-binding domain-like"/>
    <property type="match status" value="1"/>
</dbReference>
<organism evidence="3">
    <name type="scientific">Darwinula stevensoni</name>
    <dbReference type="NCBI Taxonomy" id="69355"/>
    <lineage>
        <taxon>Eukaryota</taxon>
        <taxon>Metazoa</taxon>
        <taxon>Ecdysozoa</taxon>
        <taxon>Arthropoda</taxon>
        <taxon>Crustacea</taxon>
        <taxon>Oligostraca</taxon>
        <taxon>Ostracoda</taxon>
        <taxon>Podocopa</taxon>
        <taxon>Podocopida</taxon>
        <taxon>Darwinulocopina</taxon>
        <taxon>Darwinuloidea</taxon>
        <taxon>Darwinulidae</taxon>
        <taxon>Darwinula</taxon>
    </lineage>
</organism>
<evidence type="ECO:0000256" key="1">
    <source>
        <dbReference type="SAM" id="MobiDB-lite"/>
    </source>
</evidence>
<dbReference type="Gene3D" id="2.60.120.260">
    <property type="entry name" value="Galactose-binding domain-like"/>
    <property type="match status" value="1"/>
</dbReference>
<sequence length="2406" mass="265526">MIPRLDFQLKNCSYPTWYETTQMALDLEIMLPGKCLLSPVEDSESILMEIFFCRAEGYTSEELVLDFYAGNETDVKICGVYITNISDGLRDVQMRKDSIVRNAIYNKTALKNKYDGKVTLNFKNVSSEEDSDIRLNFLLEFPSQKCPEQPCNIDSATFLAMMTSPGDASHPTKNFTLKVNMDKNQQDLYEVAPLCVKPDALGPGFFVVPESTQVSAGGTFQFQAGFFVVPESTQVSAGGTFQFQAVLKIHPGSVGHFSITVNASDKEGGKIGFCGIESADGSHNPFSCTQPLSVLPNQTHTGSITWDAFKPSHSYTLDLGLLSNIRGNAGTHRGNSYRRGSPELMTMATPSLDPINTMDQVIQRTFNLSSDHAYSDVSLKILDTHDSILFLFNVTANATVTFRNVPCSTATITEDRRGIRGIEELDSITWVLPFLVPMLNNMNAWFRLHSGKPKAISLSLKSLQPFLGVENITVEMTLIFTLKERPEEPMARLYLGRRSGPDWYETTQASLVLDIKFPGPSRGEAGKIHANLSSPGGWIPVKDLNVSLVPVGEPPARLYSFANKELEPPDPKPVVAVVGPSDAVEGEEFEVKVFVKLHPGSVGSYKLRVRESEGRAPQLGICTLEKLALNFTCADGLLQNLIAVYHPKENGSKVSAEMNLGLISSIESENVTNEPSLDRGSILFRVKGVSFMNTKQVDLKIELEYGSESIAASAQFSVNSATLKTTENWSPRNAAIQELNGNMTILRYNIILSANSSYDNVTFFLSIPPCKKEECMGYQVTDVKAILHDHTLCVDSSFATPLLPRVGRSFYPPRQVSFGCGYSTKNLTVLVLHEDDRPQIELCKMALTQHGSEIDFKNVSGNPVLSKTSNKNFTNMGVMTLTNISSKDSFTKENDVDHSLLINVFAGFPKQDSAGSKTVTRLRAIVKVEESLIFDDYLELSLFNIKSDAKPFYEIVEGESGQIYGNPPKIMPSEMTAKQAASADPVPALQRFNITDYVLTVEITAYFLLFKGPSRGEAGKIHANLSSPGGWIPVKDLNVSLVPLGEAPAGLYSFANKELEPPDPKPVVAVVSPSDAVEGEEFQVKVFVKLHPGSVGSYKLRVRESEGRAPQLGICTLEKLALNFTCADGLLQNLIAVYHPKENGSKVSAEMNLGLLSSIESENVTNEPSLDRGSILFRVKGVPFMNTKQVDLKIELEYGSKSIPASAQFSVNSATLKTTENWSPRNAAIQELNGNMTTLQYNIILSANSSYDNVTFFLSIPPCAKEECMGYQVTDVKAILHDHTLCVDSSFATPLLPRVGRSFYPPRQVSFGWGYSTKNLTLLVLHEDDRPQIELCKMALTQHGSEINFKNVSGNPVLSKTSNKNFTNMGVMTLTNISSKDSFTKENDVDHSLLINVFAGFPKQDSTGSKNVTRLRAIVKVEESLIFDDYLELSLFNIKSDAKPFYEIVEGELGQIYGNPPKIMPSEMAAKQGDYFSGEITLQLQMGTIGTYLATVRIPDVERGLKICGLRIKGASSNLPCTEPVLKPLEATYHPNASRPHFTESVVDLGLIATTGPEYKSSEVLGAIHLEVLGMCTLDASEQEQFSVEVRYGAENVSVSSNISIARLDSSQMDALGMRGGMKDLDGNNTYHPGYTKLLSITITLPPGKLYPKLAVALWDPLPGVEDYSLCCPSARIIHPNVPCRRETLSENLGVFASEEVNGITERKELVLNFEEIRTYSGNGSNPQILAEIAMNVKENISDMIQTVMTQNLSSTDVPPALKLPVGVGLPKVEIDHSLFLFPAERDWIVMNITIPNGATLQPVVTVQSPASQGRAQVTMHRVQVLHIGHNVPFVEANMEYVFYSSPNITERVQKDVAKIQFGFVRNIGRTHRIGIVSPDDDKIAIAVEVMLTDHPRNVHGEEFNVTIEANFGMSLFNDTIQPIWVRRSGYERPDIKSALQISEIQGRPFAKNSLVQLKATVRHSNTSNREVNNATVRFILPPYLTPDLKVTASKDIVQVLTPNGVVDVMFKHLVFLDELEVYMNITVNPNGTPTPKGRDGRVNATILGRIVGSMDAQQGGGVKWPEESDKLFLCGKTGFAMMEVRETMTLRYGIVCEDTPLGMRSKAIKDCQIGASRALNEASAPRFARIGQTGVWSPGIVPEDNTQPYLQVNFGNFTRVTGVEIEKHLYARFRTIENFTLQKSRDLKTFTDHENGSFAVSSRYELKTPLEARAIRLIIVSASRPEEKENVQIGVQLEFYGCPLSFDIPDGCEYPPPPTQMTDTGSWKHYVEHKGTGSVFFCDAFDDVLHGRRKDLERQAERKTLPLYVNELLGYDESFGRILARDSERRSYLSSKDGTLWFVITKEEYDSAASSSDFHPATPVPASGRKPPSIPRPDHFPPWAGDTDGLHHEGNIAVEWSVCCH</sequence>
<gene>
    <name evidence="3" type="ORF">DSTB1V02_LOCUS12704</name>
</gene>
<feature type="domain" description="F5/8 type C" evidence="2">
    <location>
        <begin position="2097"/>
        <end position="2243"/>
    </location>
</feature>
<accession>A0A7R9AEW3</accession>
<reference evidence="3" key="1">
    <citation type="submission" date="2020-11" db="EMBL/GenBank/DDBJ databases">
        <authorList>
            <person name="Tran Van P."/>
        </authorList>
    </citation>
    <scope>NUCLEOTIDE SEQUENCE</scope>
</reference>
<dbReference type="InterPro" id="IPR000421">
    <property type="entry name" value="FA58C"/>
</dbReference>
<dbReference type="Proteomes" id="UP000677054">
    <property type="component" value="Unassembled WGS sequence"/>
</dbReference>
<protein>
    <recommendedName>
        <fullName evidence="2">F5/8 type C domain-containing protein</fullName>
    </recommendedName>
</protein>
<evidence type="ECO:0000313" key="3">
    <source>
        <dbReference type="EMBL" id="CAD7252953.1"/>
    </source>
</evidence>
<feature type="region of interest" description="Disordered" evidence="1">
    <location>
        <begin position="2354"/>
        <end position="2385"/>
    </location>
</feature>
<dbReference type="InterPro" id="IPR008979">
    <property type="entry name" value="Galactose-bd-like_sf"/>
</dbReference>
<evidence type="ECO:0000313" key="4">
    <source>
        <dbReference type="Proteomes" id="UP000677054"/>
    </source>
</evidence>
<name>A0A7R9AEW3_9CRUS</name>
<keyword evidence="4" id="KW-1185">Reference proteome</keyword>
<proteinExistence type="predicted"/>